<keyword evidence="2" id="KW-1133">Transmembrane helix</keyword>
<dbReference type="AlphaFoldDB" id="A0A1E7EPH0"/>
<protein>
    <recommendedName>
        <fullName evidence="5">TLC domain-containing protein</fullName>
    </recommendedName>
</protein>
<keyword evidence="4" id="KW-1185">Reference proteome</keyword>
<evidence type="ECO:0000256" key="2">
    <source>
        <dbReference type="SAM" id="Phobius"/>
    </source>
</evidence>
<feature type="transmembrane region" description="Helical" evidence="2">
    <location>
        <begin position="233"/>
        <end position="253"/>
    </location>
</feature>
<name>A0A1E7EPH0_9STRA</name>
<dbReference type="EMBL" id="KV784384">
    <property type="protein sequence ID" value="OEU07687.1"/>
    <property type="molecule type" value="Genomic_DNA"/>
</dbReference>
<feature type="transmembrane region" description="Helical" evidence="2">
    <location>
        <begin position="70"/>
        <end position="94"/>
    </location>
</feature>
<feature type="compositionally biased region" description="Basic and acidic residues" evidence="1">
    <location>
        <begin position="312"/>
        <end position="329"/>
    </location>
</feature>
<evidence type="ECO:0008006" key="5">
    <source>
        <dbReference type="Google" id="ProtNLM"/>
    </source>
</evidence>
<dbReference type="OrthoDB" id="10616375at2759"/>
<keyword evidence="2" id="KW-0812">Transmembrane</keyword>
<keyword evidence="2" id="KW-0472">Membrane</keyword>
<reference evidence="3 4" key="1">
    <citation type="submission" date="2016-09" db="EMBL/GenBank/DDBJ databases">
        <title>Extensive genetic diversity and differential bi-allelic expression allows diatom success in the polar Southern Ocean.</title>
        <authorList>
            <consortium name="DOE Joint Genome Institute"/>
            <person name="Mock T."/>
            <person name="Otillar R.P."/>
            <person name="Strauss J."/>
            <person name="Dupont C."/>
            <person name="Frickenhaus S."/>
            <person name="Maumus F."/>
            <person name="Mcmullan M."/>
            <person name="Sanges R."/>
            <person name="Schmutz J."/>
            <person name="Toseland A."/>
            <person name="Valas R."/>
            <person name="Veluchamy A."/>
            <person name="Ward B.J."/>
            <person name="Allen A."/>
            <person name="Barry K."/>
            <person name="Falciatore A."/>
            <person name="Ferrante M."/>
            <person name="Fortunato A.E."/>
            <person name="Gloeckner G."/>
            <person name="Gruber A."/>
            <person name="Hipkin R."/>
            <person name="Janech M."/>
            <person name="Kroth P."/>
            <person name="Leese F."/>
            <person name="Lindquist E."/>
            <person name="Lyon B.R."/>
            <person name="Martin J."/>
            <person name="Mayer C."/>
            <person name="Parker M."/>
            <person name="Quesneville H."/>
            <person name="Raymond J."/>
            <person name="Uhlig C."/>
            <person name="Valentin K.U."/>
            <person name="Worden A.Z."/>
            <person name="Armbrust E.V."/>
            <person name="Bowler C."/>
            <person name="Green B."/>
            <person name="Moulton V."/>
            <person name="Van Oosterhout C."/>
            <person name="Grigoriev I."/>
        </authorList>
    </citation>
    <scope>NUCLEOTIDE SEQUENCE [LARGE SCALE GENOMIC DNA]</scope>
    <source>
        <strain evidence="3 4">CCMP1102</strain>
    </source>
</reference>
<dbReference type="Proteomes" id="UP000095751">
    <property type="component" value="Unassembled WGS sequence"/>
</dbReference>
<feature type="transmembrane region" description="Helical" evidence="2">
    <location>
        <begin position="106"/>
        <end position="126"/>
    </location>
</feature>
<feature type="transmembrane region" description="Helical" evidence="2">
    <location>
        <begin position="167"/>
        <end position="185"/>
    </location>
</feature>
<evidence type="ECO:0000256" key="1">
    <source>
        <dbReference type="SAM" id="MobiDB-lite"/>
    </source>
</evidence>
<feature type="compositionally biased region" description="Acidic residues" evidence="1">
    <location>
        <begin position="299"/>
        <end position="311"/>
    </location>
</feature>
<sequence>MSQVTTWSLDPLLHGHLPTPVGESIFVNITFLQKFYFVIMMLSITYTIVHKVLLCNFEKYREIRTRGKQIVVLHHVVEALILTISIPFFTYYMIKVNFQIHELGEVVSLFRAIAIFFAIIMMMYIMEIASRYDGMRPIILFHHLLSCTDGLMLLLFPTSVMFKTASILVYFIVFEAFTFVGLFMYRIFPNSKVTPKIILAGMIMFGGTRPIQVLWIGAAIVGSWGDEQAGTKWQVIMQSIVTIVLTVLQFWTLQIHFNLWKRSQRSAQQHSIEQHDNFDADAGADAVNVKAISINDNSSGDDEDEDIDEESQETHERNGGKEKEIATAN</sequence>
<organism evidence="3 4">
    <name type="scientific">Fragilariopsis cylindrus CCMP1102</name>
    <dbReference type="NCBI Taxonomy" id="635003"/>
    <lineage>
        <taxon>Eukaryota</taxon>
        <taxon>Sar</taxon>
        <taxon>Stramenopiles</taxon>
        <taxon>Ochrophyta</taxon>
        <taxon>Bacillariophyta</taxon>
        <taxon>Bacillariophyceae</taxon>
        <taxon>Bacillariophycidae</taxon>
        <taxon>Bacillariales</taxon>
        <taxon>Bacillariaceae</taxon>
        <taxon>Fragilariopsis</taxon>
    </lineage>
</organism>
<gene>
    <name evidence="3" type="ORF">FRACYDRAFT_250709</name>
</gene>
<feature type="transmembrane region" description="Helical" evidence="2">
    <location>
        <begin position="138"/>
        <end position="161"/>
    </location>
</feature>
<feature type="region of interest" description="Disordered" evidence="1">
    <location>
        <begin position="291"/>
        <end position="329"/>
    </location>
</feature>
<feature type="transmembrane region" description="Helical" evidence="2">
    <location>
        <begin position="197"/>
        <end position="221"/>
    </location>
</feature>
<proteinExistence type="predicted"/>
<evidence type="ECO:0000313" key="4">
    <source>
        <dbReference type="Proteomes" id="UP000095751"/>
    </source>
</evidence>
<dbReference type="InParanoid" id="A0A1E7EPH0"/>
<evidence type="ECO:0000313" key="3">
    <source>
        <dbReference type="EMBL" id="OEU07687.1"/>
    </source>
</evidence>
<feature type="transmembrane region" description="Helical" evidence="2">
    <location>
        <begin position="25"/>
        <end position="49"/>
    </location>
</feature>
<accession>A0A1E7EPH0</accession>
<dbReference type="KEGG" id="fcy:FRACYDRAFT_250709"/>